<organism evidence="1 2">
    <name type="scientific">Microvirga lotononidis</name>
    <dbReference type="NCBI Taxonomy" id="864069"/>
    <lineage>
        <taxon>Bacteria</taxon>
        <taxon>Pseudomonadati</taxon>
        <taxon>Pseudomonadota</taxon>
        <taxon>Alphaproteobacteria</taxon>
        <taxon>Hyphomicrobiales</taxon>
        <taxon>Methylobacteriaceae</taxon>
        <taxon>Microvirga</taxon>
    </lineage>
</organism>
<reference evidence="1 2" key="1">
    <citation type="submission" date="2012-02" db="EMBL/GenBank/DDBJ databases">
        <title>Improved High-Quality Draft sequence of Microvirga sp. WSM3557.</title>
        <authorList>
            <consortium name="US DOE Joint Genome Institute"/>
            <person name="Lucas S."/>
            <person name="Han J."/>
            <person name="Lapidus A."/>
            <person name="Cheng J.-F."/>
            <person name="Goodwin L."/>
            <person name="Pitluck S."/>
            <person name="Peters L."/>
            <person name="Zhang X."/>
            <person name="Detter J.C."/>
            <person name="Han C."/>
            <person name="Tapia R."/>
            <person name="Land M."/>
            <person name="Hauser L."/>
            <person name="Kyrpides N."/>
            <person name="Ivanova N."/>
            <person name="Pagani I."/>
            <person name="Brau L."/>
            <person name="Yates R."/>
            <person name="O'Hara G."/>
            <person name="Rui T."/>
            <person name="Howieson J."/>
            <person name="Reeve W."/>
            <person name="Woyke T."/>
        </authorList>
    </citation>
    <scope>NUCLEOTIDE SEQUENCE [LARGE SCALE GENOMIC DNA]</scope>
    <source>
        <strain evidence="1 2">WSM3557</strain>
    </source>
</reference>
<dbReference type="EMBL" id="JH660633">
    <property type="protein sequence ID" value="EIM31172.1"/>
    <property type="molecule type" value="Genomic_DNA"/>
</dbReference>
<evidence type="ECO:0000313" key="2">
    <source>
        <dbReference type="Proteomes" id="UP000003947"/>
    </source>
</evidence>
<dbReference type="Proteomes" id="UP000003947">
    <property type="component" value="Unassembled WGS sequence"/>
</dbReference>
<dbReference type="OrthoDB" id="8019121at2"/>
<gene>
    <name evidence="1" type="ORF">MicloDRAFT_00001620</name>
</gene>
<dbReference type="RefSeq" id="WP_009488640.1">
    <property type="nucleotide sequence ID" value="NZ_CP141049.1"/>
</dbReference>
<name>I4Z4N0_9HYPH</name>
<protein>
    <submittedName>
        <fullName evidence="1">Uncharacterized protein</fullName>
    </submittedName>
</protein>
<sequence length="101" mass="11952">MTETSPPAFLRDERFINEHRKVFVMFMGRDGYSAEMSTEEFPRLREAVKLDACPKAYLRLQRTRSRFALDRRKKMDIVEIYHKAGEHAYYGYCLALGIKPE</sequence>
<keyword evidence="2" id="KW-1185">Reference proteome</keyword>
<dbReference type="HOGENOM" id="CLU_2288284_0_0_5"/>
<evidence type="ECO:0000313" key="1">
    <source>
        <dbReference type="EMBL" id="EIM31172.1"/>
    </source>
</evidence>
<proteinExistence type="predicted"/>
<dbReference type="PATRIC" id="fig|864069.3.peg.168"/>
<dbReference type="STRING" id="864069.MicloDRAFT_00001620"/>
<accession>I4Z4N0</accession>
<dbReference type="AlphaFoldDB" id="I4Z4N0"/>